<evidence type="ECO:0000259" key="18">
    <source>
        <dbReference type="PROSITE" id="PS51192"/>
    </source>
</evidence>
<feature type="binding site" evidence="14">
    <location>
        <begin position="103"/>
        <end position="107"/>
    </location>
    <ligand>
        <name>ATP</name>
        <dbReference type="ChEBI" id="CHEBI:30616"/>
    </ligand>
</feature>
<evidence type="ECO:0000259" key="20">
    <source>
        <dbReference type="PROSITE" id="PS51196"/>
    </source>
</evidence>
<dbReference type="InterPro" id="IPR011116">
    <property type="entry name" value="SecA_Wing/Scaffold"/>
</dbReference>
<dbReference type="Gene3D" id="1.10.3060.10">
    <property type="entry name" value="Helical scaffold and wing domains of SecA"/>
    <property type="match status" value="1"/>
</dbReference>
<dbReference type="EMBL" id="JAYKOT010000003">
    <property type="protein sequence ID" value="MEB3429128.1"/>
    <property type="molecule type" value="Genomic_DNA"/>
</dbReference>
<comment type="caution">
    <text evidence="21">The sequence shown here is derived from an EMBL/GenBank/DDBJ whole genome shotgun (WGS) entry which is preliminary data.</text>
</comment>
<keyword evidence="16" id="KW-0175">Coiled coil</keyword>
<dbReference type="SMART" id="SM00957">
    <property type="entry name" value="SecA_DEAD"/>
    <property type="match status" value="1"/>
</dbReference>
<dbReference type="RefSeq" id="WP_324619292.1">
    <property type="nucleotide sequence ID" value="NZ_JAYKOT010000003.1"/>
</dbReference>
<dbReference type="PROSITE" id="PS51196">
    <property type="entry name" value="SECA_MOTOR_DEAD"/>
    <property type="match status" value="1"/>
</dbReference>
<evidence type="ECO:0000256" key="3">
    <source>
        <dbReference type="ARBA" id="ARBA00022448"/>
    </source>
</evidence>
<evidence type="ECO:0000259" key="19">
    <source>
        <dbReference type="PROSITE" id="PS51194"/>
    </source>
</evidence>
<comment type="function">
    <text evidence="14">Part of the Sec protein translocase complex. Interacts with the SecYEG preprotein conducting channel. Has a central role in coupling the hydrolysis of ATP to the transfer of proteins into and across the cell membrane, serving as an ATP-driven molecular motor driving the stepwise translocation of polypeptide chains across the membrane.</text>
</comment>
<feature type="coiled-coil region" evidence="16">
    <location>
        <begin position="551"/>
        <end position="578"/>
    </location>
</feature>
<dbReference type="Pfam" id="PF01043">
    <property type="entry name" value="SecA_PP_bind"/>
    <property type="match status" value="1"/>
</dbReference>
<evidence type="ECO:0000256" key="4">
    <source>
        <dbReference type="ARBA" id="ARBA00022475"/>
    </source>
</evidence>
<comment type="subunit">
    <text evidence="14">Monomer and homodimer. Part of the essential Sec protein translocation apparatus which comprises SecA, SecYEG and auxiliary proteins SecDF. Other proteins may also be involved.</text>
</comment>
<dbReference type="GO" id="GO:0065002">
    <property type="term" value="P:intracellular protein transmembrane transport"/>
    <property type="evidence" value="ECO:0007669"/>
    <property type="project" value="UniProtKB-UniRule"/>
</dbReference>
<dbReference type="Pfam" id="PF02810">
    <property type="entry name" value="SEC-C"/>
    <property type="match status" value="1"/>
</dbReference>
<dbReference type="GO" id="GO:0005886">
    <property type="term" value="C:plasma membrane"/>
    <property type="evidence" value="ECO:0007669"/>
    <property type="project" value="UniProtKB-SubCell"/>
</dbReference>
<dbReference type="FunFam" id="1.10.3060.10:FF:000003">
    <property type="entry name" value="Protein translocase subunit SecA"/>
    <property type="match status" value="1"/>
</dbReference>
<evidence type="ECO:0000256" key="17">
    <source>
        <dbReference type="SAM" id="MobiDB-lite"/>
    </source>
</evidence>
<keyword evidence="13 14" id="KW-0472">Membrane</keyword>
<dbReference type="GO" id="GO:0005524">
    <property type="term" value="F:ATP binding"/>
    <property type="evidence" value="ECO:0007669"/>
    <property type="project" value="UniProtKB-UniRule"/>
</dbReference>
<dbReference type="NCBIfam" id="TIGR00963">
    <property type="entry name" value="secA"/>
    <property type="match status" value="1"/>
</dbReference>
<feature type="binding site" evidence="14">
    <location>
        <position position="512"/>
    </location>
    <ligand>
        <name>ATP</name>
        <dbReference type="ChEBI" id="CHEBI:30616"/>
    </ligand>
</feature>
<dbReference type="EC" id="7.4.2.8" evidence="14"/>
<dbReference type="InterPro" id="IPR014001">
    <property type="entry name" value="Helicase_ATP-bd"/>
</dbReference>
<comment type="cofactor">
    <cofactor evidence="1">
        <name>Zn(2+)</name>
        <dbReference type="ChEBI" id="CHEBI:29105"/>
    </cofactor>
</comment>
<keyword evidence="8" id="KW-0862">Zinc</keyword>
<dbReference type="InterPro" id="IPR004027">
    <property type="entry name" value="SEC_C_motif"/>
</dbReference>
<name>A0AAW9MNM9_9FIRM</name>
<dbReference type="GO" id="GO:0008564">
    <property type="term" value="F:protein-exporting ATPase activity"/>
    <property type="evidence" value="ECO:0007669"/>
    <property type="project" value="UniProtKB-EC"/>
</dbReference>
<evidence type="ECO:0000256" key="15">
    <source>
        <dbReference type="RuleBase" id="RU003874"/>
    </source>
</evidence>
<dbReference type="CDD" id="cd17928">
    <property type="entry name" value="DEXDc_SecA"/>
    <property type="match status" value="1"/>
</dbReference>
<evidence type="ECO:0000256" key="1">
    <source>
        <dbReference type="ARBA" id="ARBA00001947"/>
    </source>
</evidence>
<dbReference type="CDD" id="cd18803">
    <property type="entry name" value="SF2_C_secA"/>
    <property type="match status" value="1"/>
</dbReference>
<feature type="binding site" evidence="14">
    <location>
        <position position="85"/>
    </location>
    <ligand>
        <name>ATP</name>
        <dbReference type="ChEBI" id="CHEBI:30616"/>
    </ligand>
</feature>
<feature type="domain" description="SecA family profile" evidence="20">
    <location>
        <begin position="1"/>
        <end position="647"/>
    </location>
</feature>
<dbReference type="GO" id="GO:0046872">
    <property type="term" value="F:metal ion binding"/>
    <property type="evidence" value="ECO:0007669"/>
    <property type="project" value="UniProtKB-KW"/>
</dbReference>
<evidence type="ECO:0000313" key="22">
    <source>
        <dbReference type="Proteomes" id="UP001357733"/>
    </source>
</evidence>
<dbReference type="Gene3D" id="3.40.50.300">
    <property type="entry name" value="P-loop containing nucleotide triphosphate hydrolases"/>
    <property type="match status" value="2"/>
</dbReference>
<dbReference type="GO" id="GO:0043952">
    <property type="term" value="P:protein transport by the Sec complex"/>
    <property type="evidence" value="ECO:0007669"/>
    <property type="project" value="UniProtKB-ARBA"/>
</dbReference>
<dbReference type="InterPro" id="IPR001650">
    <property type="entry name" value="Helicase_C-like"/>
</dbReference>
<feature type="domain" description="Helicase ATP-binding" evidence="18">
    <location>
        <begin position="87"/>
        <end position="245"/>
    </location>
</feature>
<evidence type="ECO:0000256" key="14">
    <source>
        <dbReference type="HAMAP-Rule" id="MF_01382"/>
    </source>
</evidence>
<keyword evidence="10 14" id="KW-0653">Protein transport</keyword>
<keyword evidence="11 14" id="KW-1278">Translocase</keyword>
<keyword evidence="5 14" id="KW-0963">Cytoplasm</keyword>
<keyword evidence="12 14" id="KW-0811">Translocation</keyword>
<dbReference type="InterPro" id="IPR014018">
    <property type="entry name" value="SecA_motor_DEAD"/>
</dbReference>
<dbReference type="SUPFAM" id="SSF52540">
    <property type="entry name" value="P-loop containing nucleoside triphosphate hydrolases"/>
    <property type="match status" value="2"/>
</dbReference>
<evidence type="ECO:0000256" key="5">
    <source>
        <dbReference type="ARBA" id="ARBA00022490"/>
    </source>
</evidence>
<comment type="similarity">
    <text evidence="2 14 15">Belongs to the SecA family.</text>
</comment>
<dbReference type="PROSITE" id="PS51194">
    <property type="entry name" value="HELICASE_CTER"/>
    <property type="match status" value="1"/>
</dbReference>
<keyword evidence="3 14" id="KW-0813">Transport</keyword>
<dbReference type="AlphaFoldDB" id="A0AAW9MNM9"/>
<dbReference type="Proteomes" id="UP001357733">
    <property type="component" value="Unassembled WGS sequence"/>
</dbReference>
<dbReference type="NCBIfam" id="NF009538">
    <property type="entry name" value="PRK12904.1"/>
    <property type="match status" value="1"/>
</dbReference>
<evidence type="ECO:0000256" key="8">
    <source>
        <dbReference type="ARBA" id="ARBA00022833"/>
    </source>
</evidence>
<evidence type="ECO:0000256" key="11">
    <source>
        <dbReference type="ARBA" id="ARBA00022967"/>
    </source>
</evidence>
<dbReference type="InterPro" id="IPR020937">
    <property type="entry name" value="SecA_CS"/>
</dbReference>
<protein>
    <recommendedName>
        <fullName evidence="14 15">Protein translocase subunit SecA</fullName>
        <ecNumber evidence="14">7.4.2.8</ecNumber>
    </recommendedName>
</protein>
<accession>A0AAW9MNM9</accession>
<dbReference type="Pfam" id="PF21090">
    <property type="entry name" value="P-loop_SecA"/>
    <property type="match status" value="1"/>
</dbReference>
<evidence type="ECO:0000256" key="2">
    <source>
        <dbReference type="ARBA" id="ARBA00007650"/>
    </source>
</evidence>
<proteinExistence type="inferred from homology"/>
<dbReference type="PROSITE" id="PS51192">
    <property type="entry name" value="HELICASE_ATP_BIND_1"/>
    <property type="match status" value="1"/>
</dbReference>
<keyword evidence="9 14" id="KW-0067">ATP-binding</keyword>
<sequence>MGIFSKIFGTKDQKEIKKIEPIVDKIMALDEEYSALTDEQLKNKTDEFKNRLKNGESLDDILPEAFATVREASYRVLGLKQYRVQLIGGIILHQGRIAEMRTGEGKTLVATLPAYLNALEGKGVHVVTVNDYLASRDRDWMGKVYNFLGLSVGCIVYGLTNSERRENYNADITYGTNNQFGFDYLRDNMVVYKRDMVQRELNFAIVDEVDSILIDEARTPLIISGEGDKSTDLYSKANSFTKMLTTRKLDPSEDKVDPFEREIKVETVDVIIDEKRKTASLTENGTVKAEKFFDLENLSDPENMEIAHHINQALKANFAMALDIDYVVKDGEVLIVDEFTGRIMQGRRYSDGLHQAIEAKEGVDVRSEQRTLATITFQNYFRMYNKLSGMTGTAKTEEDEFSEIYKMDVVEIPTNKPILRQDLDDVVYVNEEAKFKAIVEEIERVHKTGQPILVGTISIEKSELISQMLKRKGIKHEVLNAKQHQREAEIVAQAGRYGSVTIATNMAGRGTDIVLGGNSDSKAKLEMKKQGYIDEVLEKVDSFEETDDKDILAAREVYNKLRDKLKEETDENAEKVKNVGGLYILGTERHESRRIDNQLRGRSGRQGDPGVSKFYISLEDDLMRLFGGERVQRIMETRSIDPDEAIEAKILTGAIERAQKKVEANNFATRKHVLEYDDVMNLQRNVIYKERRAVLDGENMKENIIGMIKELIFAAVDSFCNSENPEEWEMSGLFNYLNSIYLEKGQIVIDNISSFNKEKLKSYLLSKTNELYDKKEEEIGEEMMREIERIVILQSVDSEWMDHIDQMDQLRQGIGLRSYGQENPVRAYEKEGFDMFEEMNHTIIEKTIKLLFSVQKPEKMERKKQFRETSASAGGAAPDGESRTIVKGKKIGRNDPCPCGSGKKYKKCCGKDL</sequence>
<dbReference type="FunFam" id="3.40.50.300:FF:000113">
    <property type="entry name" value="Preprotein translocase subunit SecA"/>
    <property type="match status" value="1"/>
</dbReference>
<keyword evidence="22" id="KW-1185">Reference proteome</keyword>
<dbReference type="GO" id="GO:0005829">
    <property type="term" value="C:cytosol"/>
    <property type="evidence" value="ECO:0007669"/>
    <property type="project" value="TreeGrafter"/>
</dbReference>
<dbReference type="InterPro" id="IPR011115">
    <property type="entry name" value="SecA_DEAD"/>
</dbReference>
<dbReference type="GO" id="GO:0031522">
    <property type="term" value="C:cell envelope Sec protein transport complex"/>
    <property type="evidence" value="ECO:0007669"/>
    <property type="project" value="TreeGrafter"/>
</dbReference>
<dbReference type="InterPro" id="IPR036266">
    <property type="entry name" value="SecA_Wing/Scaffold_sf"/>
</dbReference>
<dbReference type="PROSITE" id="PS01312">
    <property type="entry name" value="SECA"/>
    <property type="match status" value="1"/>
</dbReference>
<keyword evidence="4 14" id="KW-1003">Cell membrane</keyword>
<evidence type="ECO:0000256" key="13">
    <source>
        <dbReference type="ARBA" id="ARBA00023136"/>
    </source>
</evidence>
<dbReference type="SUPFAM" id="SSF81767">
    <property type="entry name" value="Pre-protein crosslinking domain of SecA"/>
    <property type="match status" value="1"/>
</dbReference>
<evidence type="ECO:0000256" key="10">
    <source>
        <dbReference type="ARBA" id="ARBA00022927"/>
    </source>
</evidence>
<dbReference type="SUPFAM" id="SSF81886">
    <property type="entry name" value="Helical scaffold and wing domains of SecA"/>
    <property type="match status" value="1"/>
</dbReference>
<dbReference type="PANTHER" id="PTHR30612">
    <property type="entry name" value="SECA INNER MEMBRANE COMPONENT OF SEC PROTEIN SECRETION SYSTEM"/>
    <property type="match status" value="1"/>
</dbReference>
<evidence type="ECO:0000256" key="9">
    <source>
        <dbReference type="ARBA" id="ARBA00022840"/>
    </source>
</evidence>
<feature type="region of interest" description="Disordered" evidence="17">
    <location>
        <begin position="861"/>
        <end position="905"/>
    </location>
</feature>
<dbReference type="InterPro" id="IPR036670">
    <property type="entry name" value="SecA_X-link_sf"/>
</dbReference>
<reference evidence="21 22" key="1">
    <citation type="submission" date="2024-01" db="EMBL/GenBank/DDBJ databases">
        <title>Complete genome sequence of Citroniella saccharovorans strain M6.X9, isolated from human fecal sample.</title>
        <authorList>
            <person name="Cheng G."/>
            <person name="Westerholm M."/>
            <person name="Schnurer A."/>
        </authorList>
    </citation>
    <scope>NUCLEOTIDE SEQUENCE [LARGE SCALE GENOMIC DNA]</scope>
    <source>
        <strain evidence="21 22">DSM 29873</strain>
    </source>
</reference>
<organism evidence="21 22">
    <name type="scientific">Citroniella saccharovorans</name>
    <dbReference type="NCBI Taxonomy" id="2053367"/>
    <lineage>
        <taxon>Bacteria</taxon>
        <taxon>Bacillati</taxon>
        <taxon>Bacillota</taxon>
        <taxon>Tissierellia</taxon>
        <taxon>Tissierellales</taxon>
        <taxon>Peptoniphilaceae</taxon>
        <taxon>Citroniella</taxon>
    </lineage>
</organism>
<dbReference type="InterPro" id="IPR011130">
    <property type="entry name" value="SecA_preprotein_X-link_dom"/>
</dbReference>
<dbReference type="SMART" id="SM00958">
    <property type="entry name" value="SecA_PP_bind"/>
    <property type="match status" value="1"/>
</dbReference>
<dbReference type="Pfam" id="PF07516">
    <property type="entry name" value="SecA_SW"/>
    <property type="match status" value="1"/>
</dbReference>
<keyword evidence="6" id="KW-0479">Metal-binding</keyword>
<comment type="catalytic activity">
    <reaction evidence="14">
        <text>ATP + H2O + cellular proteinSide 1 = ADP + phosphate + cellular proteinSide 2.</text>
        <dbReference type="EC" id="7.4.2.8"/>
    </reaction>
</comment>
<comment type="subcellular location">
    <subcellularLocation>
        <location evidence="14">Cell membrane</location>
        <topology evidence="14">Peripheral membrane protein</topology>
        <orientation evidence="14">Cytoplasmic side</orientation>
    </subcellularLocation>
    <subcellularLocation>
        <location evidence="14">Cytoplasm</location>
    </subcellularLocation>
    <text evidence="14">Distribution is 50-50.</text>
</comment>
<dbReference type="InterPro" id="IPR044722">
    <property type="entry name" value="SecA_SF2_C"/>
</dbReference>
<keyword evidence="7 14" id="KW-0547">Nucleotide-binding</keyword>
<dbReference type="FunFam" id="3.40.50.300:FF:000334">
    <property type="entry name" value="Protein translocase subunit SecA"/>
    <property type="match status" value="1"/>
</dbReference>
<dbReference type="Gene3D" id="3.90.1440.10">
    <property type="entry name" value="SecA, preprotein cross-linking domain"/>
    <property type="match status" value="1"/>
</dbReference>
<evidence type="ECO:0000256" key="6">
    <source>
        <dbReference type="ARBA" id="ARBA00022723"/>
    </source>
</evidence>
<evidence type="ECO:0000256" key="7">
    <source>
        <dbReference type="ARBA" id="ARBA00022741"/>
    </source>
</evidence>
<dbReference type="Pfam" id="PF07517">
    <property type="entry name" value="SecA_DEAD"/>
    <property type="match status" value="1"/>
</dbReference>
<dbReference type="InterPro" id="IPR027417">
    <property type="entry name" value="P-loop_NTPase"/>
</dbReference>
<dbReference type="HAMAP" id="MF_01382">
    <property type="entry name" value="SecA"/>
    <property type="match status" value="1"/>
</dbReference>
<dbReference type="InterPro" id="IPR000185">
    <property type="entry name" value="SecA"/>
</dbReference>
<dbReference type="GO" id="GO:0017038">
    <property type="term" value="P:protein import"/>
    <property type="evidence" value="ECO:0007669"/>
    <property type="project" value="InterPro"/>
</dbReference>
<dbReference type="GO" id="GO:0006605">
    <property type="term" value="P:protein targeting"/>
    <property type="evidence" value="ECO:0007669"/>
    <property type="project" value="UniProtKB-UniRule"/>
</dbReference>
<evidence type="ECO:0000256" key="12">
    <source>
        <dbReference type="ARBA" id="ARBA00023010"/>
    </source>
</evidence>
<evidence type="ECO:0000313" key="21">
    <source>
        <dbReference type="EMBL" id="MEB3429128.1"/>
    </source>
</evidence>
<gene>
    <name evidence="14 21" type="primary">secA</name>
    <name evidence="21" type="ORF">VLK81_03675</name>
</gene>
<dbReference type="FunFam" id="3.90.1440.10:FF:000001">
    <property type="entry name" value="Preprotein translocase subunit SecA"/>
    <property type="match status" value="1"/>
</dbReference>
<dbReference type="PRINTS" id="PR00906">
    <property type="entry name" value="SECA"/>
</dbReference>
<dbReference type="PANTHER" id="PTHR30612:SF0">
    <property type="entry name" value="CHLOROPLAST PROTEIN-TRANSPORTING ATPASE"/>
    <property type="match status" value="1"/>
</dbReference>
<feature type="domain" description="Helicase C-terminal" evidence="19">
    <location>
        <begin position="434"/>
        <end position="663"/>
    </location>
</feature>
<evidence type="ECO:0000256" key="16">
    <source>
        <dbReference type="SAM" id="Coils"/>
    </source>
</evidence>